<proteinExistence type="predicted"/>
<reference evidence="2" key="1">
    <citation type="journal article" date="2019" name="Int. J. Syst. Evol. Microbiol.">
        <title>The Global Catalogue of Microorganisms (GCM) 10K type strain sequencing project: providing services to taxonomists for standard genome sequencing and annotation.</title>
        <authorList>
            <consortium name="The Broad Institute Genomics Platform"/>
            <consortium name="The Broad Institute Genome Sequencing Center for Infectious Disease"/>
            <person name="Wu L."/>
            <person name="Ma J."/>
        </authorList>
    </citation>
    <scope>NUCLEOTIDE SEQUENCE [LARGE SCALE GENOMIC DNA]</scope>
    <source>
        <strain evidence="2">CGMCC 4.7645</strain>
    </source>
</reference>
<accession>A0ABW5FNX4</accession>
<gene>
    <name evidence="1" type="ORF">ACFSXZ_06905</name>
</gene>
<evidence type="ECO:0000313" key="2">
    <source>
        <dbReference type="Proteomes" id="UP001597417"/>
    </source>
</evidence>
<keyword evidence="2" id="KW-1185">Reference proteome</keyword>
<evidence type="ECO:0000313" key="1">
    <source>
        <dbReference type="EMBL" id="MFD2416052.1"/>
    </source>
</evidence>
<dbReference type="EMBL" id="JBHUKR010000004">
    <property type="protein sequence ID" value="MFD2416052.1"/>
    <property type="molecule type" value="Genomic_DNA"/>
</dbReference>
<protein>
    <recommendedName>
        <fullName evidence="3">PASTA domain-containing protein</fullName>
    </recommendedName>
</protein>
<comment type="caution">
    <text evidence="1">The sequence shown here is derived from an EMBL/GenBank/DDBJ whole genome shotgun (WGS) entry which is preliminary data.</text>
</comment>
<organism evidence="1 2">
    <name type="scientific">Amycolatopsis pigmentata</name>
    <dbReference type="NCBI Taxonomy" id="450801"/>
    <lineage>
        <taxon>Bacteria</taxon>
        <taxon>Bacillati</taxon>
        <taxon>Actinomycetota</taxon>
        <taxon>Actinomycetes</taxon>
        <taxon>Pseudonocardiales</taxon>
        <taxon>Pseudonocardiaceae</taxon>
        <taxon>Amycolatopsis</taxon>
    </lineage>
</organism>
<sequence length="146" mass="15815">MPTPPRTRKALPTAWPGRLLVVLGALGTVVTVLTLAGCRSESSDSTIVIDHGNHVLPATEEPVGTQRSWTMPAVTGLTLRQAQDRVRQRTDGALVSIRTHDATGQGRHPLAGARWRVCSQDIPSGTHLVRRQKIDLGVVQLTEYCP</sequence>
<dbReference type="Gene3D" id="3.30.10.20">
    <property type="match status" value="1"/>
</dbReference>
<dbReference type="RefSeq" id="WP_378262416.1">
    <property type="nucleotide sequence ID" value="NZ_JBHUKR010000004.1"/>
</dbReference>
<name>A0ABW5FNX4_9PSEU</name>
<dbReference type="Proteomes" id="UP001597417">
    <property type="component" value="Unassembled WGS sequence"/>
</dbReference>
<evidence type="ECO:0008006" key="3">
    <source>
        <dbReference type="Google" id="ProtNLM"/>
    </source>
</evidence>